<dbReference type="InterPro" id="IPR052902">
    <property type="entry name" value="ABC-2_transporter"/>
</dbReference>
<gene>
    <name evidence="8" type="ORF">GCM10010430_11810</name>
</gene>
<evidence type="ECO:0000313" key="8">
    <source>
        <dbReference type="EMBL" id="GAA2232847.1"/>
    </source>
</evidence>
<accession>A0ABN3DJ73</accession>
<feature type="transmembrane region" description="Helical" evidence="6">
    <location>
        <begin position="262"/>
        <end position="287"/>
    </location>
</feature>
<dbReference type="EMBL" id="BAAATR010000004">
    <property type="protein sequence ID" value="GAA2232847.1"/>
    <property type="molecule type" value="Genomic_DNA"/>
</dbReference>
<comment type="subcellular location">
    <subcellularLocation>
        <location evidence="1">Membrane</location>
        <topology evidence="1">Multi-pass membrane protein</topology>
    </subcellularLocation>
</comment>
<keyword evidence="3 6" id="KW-1133">Transmembrane helix</keyword>
<feature type="transmembrane region" description="Helical" evidence="6">
    <location>
        <begin position="227"/>
        <end position="250"/>
    </location>
</feature>
<evidence type="ECO:0000256" key="3">
    <source>
        <dbReference type="ARBA" id="ARBA00022989"/>
    </source>
</evidence>
<proteinExistence type="predicted"/>
<evidence type="ECO:0000256" key="2">
    <source>
        <dbReference type="ARBA" id="ARBA00022692"/>
    </source>
</evidence>
<evidence type="ECO:0000256" key="4">
    <source>
        <dbReference type="ARBA" id="ARBA00023136"/>
    </source>
</evidence>
<dbReference type="PANTHER" id="PTHR43027">
    <property type="entry name" value="DOXORUBICIN RESISTANCE ABC TRANSPORTER PERMEASE PROTEIN DRRC-RELATED"/>
    <property type="match status" value="1"/>
</dbReference>
<name>A0ABN3DJ73_9ACTN</name>
<feature type="domain" description="ABC transmembrane type-2" evidence="7">
    <location>
        <begin position="144"/>
        <end position="375"/>
    </location>
</feature>
<dbReference type="InterPro" id="IPR013525">
    <property type="entry name" value="ABC2_TM"/>
</dbReference>
<protein>
    <recommendedName>
        <fullName evidence="7">ABC transmembrane type-2 domain-containing protein</fullName>
    </recommendedName>
</protein>
<dbReference type="PROSITE" id="PS51012">
    <property type="entry name" value="ABC_TM2"/>
    <property type="match status" value="1"/>
</dbReference>
<evidence type="ECO:0000259" key="7">
    <source>
        <dbReference type="PROSITE" id="PS51012"/>
    </source>
</evidence>
<feature type="region of interest" description="Disordered" evidence="5">
    <location>
        <begin position="1"/>
        <end position="20"/>
    </location>
</feature>
<comment type="caution">
    <text evidence="8">The sequence shown here is derived from an EMBL/GenBank/DDBJ whole genome shotgun (WGS) entry which is preliminary data.</text>
</comment>
<evidence type="ECO:0000256" key="1">
    <source>
        <dbReference type="ARBA" id="ARBA00004141"/>
    </source>
</evidence>
<evidence type="ECO:0000313" key="9">
    <source>
        <dbReference type="Proteomes" id="UP001500305"/>
    </source>
</evidence>
<feature type="transmembrane region" description="Helical" evidence="6">
    <location>
        <begin position="299"/>
        <end position="321"/>
    </location>
</feature>
<evidence type="ECO:0000256" key="5">
    <source>
        <dbReference type="SAM" id="MobiDB-lite"/>
    </source>
</evidence>
<feature type="compositionally biased region" description="Low complexity" evidence="5">
    <location>
        <begin position="1"/>
        <end position="18"/>
    </location>
</feature>
<sequence length="377" mass="40022">MSTTSATAQQTPTGGQPAEQERVSAFAGLARVMLLGFLRDRGTVFFTLVLPLLFLVLFGSLYKNSSTPQVKVAQVGAVQLLDQVPSEVHAQLDKTLKITKYSDEASALEKVRKGQLDGLVESGPNGQVVLRFSASDQVKAGSVQAILSSVVESANQAASGKAPSYTLAASQVEDDSIKTIQFLTPGLLAYAIAMGAVYGSSFTLVTWRKKRVLRRLRLTPVSPLAIVGARVCVSVLVALAQTGLFLLVATTPYFGLKLTGNWWLIVPLVLCATIAFMSIGLVTGSIAKSEEAANGINQIIVLPMSFLGGAFIPLDVAPGWLQTVSRALPLRYMIEPAKSVLSKGGGLMDVLPSMGILLAFAAVMSLIASRFFNWDDA</sequence>
<reference evidence="8 9" key="1">
    <citation type="journal article" date="2019" name="Int. J. Syst. Evol. Microbiol.">
        <title>The Global Catalogue of Microorganisms (GCM) 10K type strain sequencing project: providing services to taxonomists for standard genome sequencing and annotation.</title>
        <authorList>
            <consortium name="The Broad Institute Genomics Platform"/>
            <consortium name="The Broad Institute Genome Sequencing Center for Infectious Disease"/>
            <person name="Wu L."/>
            <person name="Ma J."/>
        </authorList>
    </citation>
    <scope>NUCLEOTIDE SEQUENCE [LARGE SCALE GENOMIC DNA]</scope>
    <source>
        <strain evidence="8 9">JCM 7356</strain>
    </source>
</reference>
<feature type="transmembrane region" description="Helical" evidence="6">
    <location>
        <begin position="43"/>
        <end position="62"/>
    </location>
</feature>
<dbReference type="PANTHER" id="PTHR43027:SF2">
    <property type="entry name" value="TRANSPORT PERMEASE PROTEIN"/>
    <property type="match status" value="1"/>
</dbReference>
<keyword evidence="9" id="KW-1185">Reference proteome</keyword>
<evidence type="ECO:0000256" key="6">
    <source>
        <dbReference type="SAM" id="Phobius"/>
    </source>
</evidence>
<feature type="transmembrane region" description="Helical" evidence="6">
    <location>
        <begin position="187"/>
        <end position="207"/>
    </location>
</feature>
<dbReference type="Proteomes" id="UP001500305">
    <property type="component" value="Unassembled WGS sequence"/>
</dbReference>
<organism evidence="8 9">
    <name type="scientific">Kitasatospora cystarginea</name>
    <dbReference type="NCBI Taxonomy" id="58350"/>
    <lineage>
        <taxon>Bacteria</taxon>
        <taxon>Bacillati</taxon>
        <taxon>Actinomycetota</taxon>
        <taxon>Actinomycetes</taxon>
        <taxon>Kitasatosporales</taxon>
        <taxon>Streptomycetaceae</taxon>
        <taxon>Kitasatospora</taxon>
    </lineage>
</organism>
<dbReference type="Pfam" id="PF12698">
    <property type="entry name" value="ABC2_membrane_3"/>
    <property type="match status" value="1"/>
</dbReference>
<keyword evidence="2 6" id="KW-0812">Transmembrane</keyword>
<dbReference type="RefSeq" id="WP_344635143.1">
    <property type="nucleotide sequence ID" value="NZ_BAAATR010000004.1"/>
</dbReference>
<dbReference type="InterPro" id="IPR047817">
    <property type="entry name" value="ABC2_TM_bact-type"/>
</dbReference>
<feature type="transmembrane region" description="Helical" evidence="6">
    <location>
        <begin position="350"/>
        <end position="372"/>
    </location>
</feature>
<keyword evidence="4 6" id="KW-0472">Membrane</keyword>